<dbReference type="InterPro" id="IPR000719">
    <property type="entry name" value="Prot_kinase_dom"/>
</dbReference>
<sequence>MESTPRAPMSWNKRDDRDTRDPPDDRDRSHWRPRSEQSNRGAGSSRNDKSIRGGRGGRGGGSRNNSSRGGGFRDDHFGGSRDAPPPPPPREHGDTYRDDGPDLFSDGAWSGGRSTWQDPPLRKDSYSGDKPWDRLSSRYDNRPDDTPPRQQRSTGGRRPGADNKDWPDRSRGDRSWQNSSSNAPWQQNKGRDDRRDGSSYRPDSDRYDRDRDIRDRDNRGRDSGDGRGNRENRDRETTPLYRDRRVSGPPPSLPSTPSRASSTGPVPPSSAPRPGQRRPLPDQVTFASQSDSGPTSSAKRKRKKAGASTTALTDSNIHNPNNPNYIGYTKKEARERERKKQETEELDPSRSGSVGDISLDSSSLGNGGGASSEASVASRDGSRDGRKRLNPTFSDSSESRSRSDFQNKRPKREASTGPQFDDDVPCYGDDEPGEPVVATTPVDTTKPRVTQHTLTSSIFERVTQVGEGTYGKVYKAVNQVSGTTSALKRLRLETEREGFPVTALREIKLLQSLRHDNIISLKEMMVEENGVFMIFGYMSHDLSGILAQPNVRLEEGHIKFLFHQILSGLTYIHQRGILHRDIKGSNILVDGDGNLKLADFGLSRTIDPSNKRARYSNRVITLWYRPPELLFGATLYDGAVDNWGAGCLLVELYSRLAVFRGADEINQLDCIFDIMGTPTNEYWPDLESLPWFEMLKFNYKKPSKFLQMYDQVCSKPALKLASKLLEMNPAYRMTSQEAMNSDYFNVEPKAERPLVLRELVGEWHEFDAKKLRRAKRKEEDLRRGKERRERKEAEARAKAEGRPEEKPEGLATGGGLAVGTSGQEKVTAENTTEANAEPPSAPGSSREPTCTTAPPSVHPSTTDTDTA</sequence>
<dbReference type="GO" id="GO:0030332">
    <property type="term" value="F:cyclin binding"/>
    <property type="evidence" value="ECO:0007669"/>
    <property type="project" value="TreeGrafter"/>
</dbReference>
<dbReference type="GeneID" id="2907420"/>
<dbReference type="VEuPathDB" id="FungiDB:YALI1_B29446g"/>
<feature type="compositionally biased region" description="Polar residues" evidence="10">
    <location>
        <begin position="285"/>
        <end position="294"/>
    </location>
</feature>
<keyword evidence="5 9" id="KW-0547">Nucleotide-binding</keyword>
<dbReference type="eggNOG" id="KOG0600">
    <property type="taxonomic scope" value="Eukaryota"/>
</dbReference>
<evidence type="ECO:0000256" key="9">
    <source>
        <dbReference type="PROSITE-ProRule" id="PRU10141"/>
    </source>
</evidence>
<keyword evidence="7 9" id="KW-0067">ATP-binding</keyword>
<keyword evidence="4" id="KW-0808">Transferase</keyword>
<dbReference type="SMART" id="SM00220">
    <property type="entry name" value="S_TKc"/>
    <property type="match status" value="1"/>
</dbReference>
<dbReference type="PROSITE" id="PS50011">
    <property type="entry name" value="PROTEIN_KINASE_DOM"/>
    <property type="match status" value="1"/>
</dbReference>
<keyword evidence="6" id="KW-0418">Kinase</keyword>
<evidence type="ECO:0000256" key="7">
    <source>
        <dbReference type="ARBA" id="ARBA00022840"/>
    </source>
</evidence>
<dbReference type="PANTHER" id="PTHR24056:SF546">
    <property type="entry name" value="CYCLIN-DEPENDENT KINASE 12"/>
    <property type="match status" value="1"/>
</dbReference>
<gene>
    <name evidence="12" type="ORF">YALI1_B29446g</name>
</gene>
<evidence type="ECO:0000256" key="1">
    <source>
        <dbReference type="ARBA" id="ARBA00006485"/>
    </source>
</evidence>
<evidence type="ECO:0000256" key="3">
    <source>
        <dbReference type="ARBA" id="ARBA00022527"/>
    </source>
</evidence>
<keyword evidence="3" id="KW-0723">Serine/threonine-protein kinase</keyword>
<dbReference type="SUPFAM" id="SSF56112">
    <property type="entry name" value="Protein kinase-like (PK-like)"/>
    <property type="match status" value="1"/>
</dbReference>
<dbReference type="InterPro" id="IPR050108">
    <property type="entry name" value="CDK"/>
</dbReference>
<evidence type="ECO:0000256" key="5">
    <source>
        <dbReference type="ARBA" id="ARBA00022741"/>
    </source>
</evidence>
<feature type="compositionally biased region" description="Gly residues" evidence="10">
    <location>
        <begin position="53"/>
        <end position="62"/>
    </location>
</feature>
<dbReference type="AlphaFoldDB" id="A0A1D8N900"/>
<evidence type="ECO:0000259" key="11">
    <source>
        <dbReference type="PROSITE" id="PS50011"/>
    </source>
</evidence>
<comment type="catalytic activity">
    <reaction evidence="8">
        <text>[DNA-directed RNA polymerase] + ATP = phospho-[DNA-directed RNA polymerase] + ADP + H(+)</text>
        <dbReference type="Rhea" id="RHEA:10216"/>
        <dbReference type="Rhea" id="RHEA-COMP:11321"/>
        <dbReference type="Rhea" id="RHEA-COMP:11322"/>
        <dbReference type="ChEBI" id="CHEBI:15378"/>
        <dbReference type="ChEBI" id="CHEBI:30616"/>
        <dbReference type="ChEBI" id="CHEBI:43176"/>
        <dbReference type="ChEBI" id="CHEBI:68546"/>
        <dbReference type="ChEBI" id="CHEBI:456216"/>
        <dbReference type="EC" id="2.7.11.23"/>
    </reaction>
</comment>
<dbReference type="GO" id="GO:0005524">
    <property type="term" value="F:ATP binding"/>
    <property type="evidence" value="ECO:0007669"/>
    <property type="project" value="UniProtKB-UniRule"/>
</dbReference>
<feature type="compositionally biased region" description="Basic and acidic residues" evidence="10">
    <location>
        <begin position="159"/>
        <end position="174"/>
    </location>
</feature>
<evidence type="ECO:0000313" key="12">
    <source>
        <dbReference type="EMBL" id="AOW02079.1"/>
    </source>
</evidence>
<feature type="domain" description="Protein kinase" evidence="11">
    <location>
        <begin position="459"/>
        <end position="744"/>
    </location>
</feature>
<dbReference type="PROSITE" id="PS00108">
    <property type="entry name" value="PROTEIN_KINASE_ST"/>
    <property type="match status" value="1"/>
</dbReference>
<feature type="compositionally biased region" description="Basic and acidic residues" evidence="10">
    <location>
        <begin position="89"/>
        <end position="100"/>
    </location>
</feature>
<feature type="compositionally biased region" description="Low complexity" evidence="10">
    <location>
        <begin position="351"/>
        <end position="364"/>
    </location>
</feature>
<dbReference type="GO" id="GO:0032968">
    <property type="term" value="P:positive regulation of transcription elongation by RNA polymerase II"/>
    <property type="evidence" value="ECO:0007669"/>
    <property type="project" value="TreeGrafter"/>
</dbReference>
<organism evidence="12 13">
    <name type="scientific">Yarrowia lipolytica</name>
    <name type="common">Candida lipolytica</name>
    <dbReference type="NCBI Taxonomy" id="4952"/>
    <lineage>
        <taxon>Eukaryota</taxon>
        <taxon>Fungi</taxon>
        <taxon>Dikarya</taxon>
        <taxon>Ascomycota</taxon>
        <taxon>Saccharomycotina</taxon>
        <taxon>Dipodascomycetes</taxon>
        <taxon>Dipodascales</taxon>
        <taxon>Dipodascales incertae sedis</taxon>
        <taxon>Yarrowia</taxon>
    </lineage>
</organism>
<dbReference type="Proteomes" id="UP000182444">
    <property type="component" value="Chromosome 1B"/>
</dbReference>
<evidence type="ECO:0000256" key="10">
    <source>
        <dbReference type="SAM" id="MobiDB-lite"/>
    </source>
</evidence>
<protein>
    <recommendedName>
        <fullName evidence="2">[RNA-polymerase]-subunit kinase</fullName>
        <ecNumber evidence="2">2.7.11.23</ecNumber>
    </recommendedName>
</protein>
<dbReference type="PROSITE" id="PS00107">
    <property type="entry name" value="PROTEIN_KINASE_ATP"/>
    <property type="match status" value="1"/>
</dbReference>
<feature type="region of interest" description="Disordered" evidence="10">
    <location>
        <begin position="772"/>
        <end position="867"/>
    </location>
</feature>
<accession>A0A1D8N900</accession>
<comment type="similarity">
    <text evidence="1">Belongs to the protein kinase superfamily. CMGC Ser/Thr protein kinase family. CDC2/CDKX subfamily.</text>
</comment>
<dbReference type="InterPro" id="IPR017441">
    <property type="entry name" value="Protein_kinase_ATP_BS"/>
</dbReference>
<dbReference type="VEuPathDB" id="FungiDB:YALI0_B22528g"/>
<feature type="compositionally biased region" description="Polar residues" evidence="10">
    <location>
        <begin position="175"/>
        <end position="188"/>
    </location>
</feature>
<name>A0A1D8N900_YARLL</name>
<feature type="compositionally biased region" description="Basic and acidic residues" evidence="10">
    <location>
        <begin position="12"/>
        <end position="37"/>
    </location>
</feature>
<evidence type="ECO:0000256" key="4">
    <source>
        <dbReference type="ARBA" id="ARBA00022679"/>
    </source>
</evidence>
<feature type="compositionally biased region" description="Basic and acidic residues" evidence="10">
    <location>
        <begin position="189"/>
        <end position="246"/>
    </location>
</feature>
<dbReference type="PANTHER" id="PTHR24056">
    <property type="entry name" value="CELL DIVISION PROTEIN KINASE"/>
    <property type="match status" value="1"/>
</dbReference>
<feature type="compositionally biased region" description="Basic and acidic residues" evidence="10">
    <location>
        <begin position="329"/>
        <end position="343"/>
    </location>
</feature>
<feature type="compositionally biased region" description="Polar residues" evidence="10">
    <location>
        <begin position="842"/>
        <end position="867"/>
    </location>
</feature>
<dbReference type="GO" id="GO:0008024">
    <property type="term" value="C:cyclin/CDK positive transcription elongation factor complex"/>
    <property type="evidence" value="ECO:0007669"/>
    <property type="project" value="TreeGrafter"/>
</dbReference>
<feature type="binding site" evidence="9">
    <location>
        <position position="488"/>
    </location>
    <ligand>
        <name>ATP</name>
        <dbReference type="ChEBI" id="CHEBI:30616"/>
    </ligand>
</feature>
<feature type="compositionally biased region" description="Basic and acidic residues" evidence="10">
    <location>
        <begin position="120"/>
        <end position="147"/>
    </location>
</feature>
<dbReference type="Gene3D" id="1.10.510.10">
    <property type="entry name" value="Transferase(Phosphotransferase) domain 1"/>
    <property type="match status" value="1"/>
</dbReference>
<feature type="compositionally biased region" description="Polar residues" evidence="10">
    <location>
        <begin position="312"/>
        <end position="324"/>
    </location>
</feature>
<feature type="compositionally biased region" description="Basic and acidic residues" evidence="10">
    <location>
        <begin position="776"/>
        <end position="808"/>
    </location>
</feature>
<dbReference type="GO" id="GO:0008353">
    <property type="term" value="F:RNA polymerase II CTD heptapeptide repeat kinase activity"/>
    <property type="evidence" value="ECO:0007669"/>
    <property type="project" value="UniProtKB-EC"/>
</dbReference>
<evidence type="ECO:0000256" key="8">
    <source>
        <dbReference type="ARBA" id="ARBA00049280"/>
    </source>
</evidence>
<dbReference type="FunFam" id="1.10.510.10:FF:000415">
    <property type="entry name" value="CMGC/CDK/CRK7 protein kinase, variant"/>
    <property type="match status" value="1"/>
</dbReference>
<dbReference type="OMA" id="NIRYPDH"/>
<dbReference type="EMBL" id="CP017554">
    <property type="protein sequence ID" value="AOW02079.1"/>
    <property type="molecule type" value="Genomic_DNA"/>
</dbReference>
<proteinExistence type="inferred from homology"/>
<feature type="region of interest" description="Disordered" evidence="10">
    <location>
        <begin position="1"/>
        <end position="441"/>
    </location>
</feature>
<dbReference type="Gene3D" id="3.30.200.20">
    <property type="entry name" value="Phosphorylase Kinase, domain 1"/>
    <property type="match status" value="1"/>
</dbReference>
<feature type="compositionally biased region" description="Acidic residues" evidence="10">
    <location>
        <begin position="420"/>
        <end position="433"/>
    </location>
</feature>
<evidence type="ECO:0000256" key="6">
    <source>
        <dbReference type="ARBA" id="ARBA00022777"/>
    </source>
</evidence>
<feature type="compositionally biased region" description="Basic and acidic residues" evidence="10">
    <location>
        <begin position="397"/>
        <end position="407"/>
    </location>
</feature>
<dbReference type="CDD" id="cd07840">
    <property type="entry name" value="STKc_CDK9_like"/>
    <property type="match status" value="1"/>
</dbReference>
<dbReference type="InterPro" id="IPR011009">
    <property type="entry name" value="Kinase-like_dom_sf"/>
</dbReference>
<dbReference type="Pfam" id="PF00069">
    <property type="entry name" value="Pkinase"/>
    <property type="match status" value="1"/>
</dbReference>
<evidence type="ECO:0000313" key="13">
    <source>
        <dbReference type="Proteomes" id="UP000182444"/>
    </source>
</evidence>
<dbReference type="InterPro" id="IPR008271">
    <property type="entry name" value="Ser/Thr_kinase_AS"/>
</dbReference>
<dbReference type="RefSeq" id="XP_501225.3">
    <property type="nucleotide sequence ID" value="XM_501225.3"/>
</dbReference>
<dbReference type="EC" id="2.7.11.23" evidence="2"/>
<reference evidence="12 13" key="1">
    <citation type="journal article" date="2016" name="PLoS ONE">
        <title>Sequence Assembly of Yarrowia lipolytica Strain W29/CLIB89 Shows Transposable Element Diversity.</title>
        <authorList>
            <person name="Magnan C."/>
            <person name="Yu J."/>
            <person name="Chang I."/>
            <person name="Jahn E."/>
            <person name="Kanomata Y."/>
            <person name="Wu J."/>
            <person name="Zeller M."/>
            <person name="Oakes M."/>
            <person name="Baldi P."/>
            <person name="Sandmeyer S."/>
        </authorList>
    </citation>
    <scope>NUCLEOTIDE SEQUENCE [LARGE SCALE GENOMIC DNA]</scope>
    <source>
        <strain evidence="13">CLIB89(W29)</strain>
    </source>
</reference>
<dbReference type="KEGG" id="yli:2907420"/>
<evidence type="ECO:0000256" key="2">
    <source>
        <dbReference type="ARBA" id="ARBA00012409"/>
    </source>
</evidence>